<dbReference type="Pfam" id="PF14082">
    <property type="entry name" value="SduA_C"/>
    <property type="match status" value="1"/>
</dbReference>
<organism evidence="3 4">
    <name type="scientific">Pseudomonas chlororaphis</name>
    <dbReference type="NCBI Taxonomy" id="587753"/>
    <lineage>
        <taxon>Bacteria</taxon>
        <taxon>Pseudomonadati</taxon>
        <taxon>Pseudomonadota</taxon>
        <taxon>Gammaproteobacteria</taxon>
        <taxon>Pseudomonadales</taxon>
        <taxon>Pseudomonadaceae</taxon>
        <taxon>Pseudomonas</taxon>
    </lineage>
</organism>
<reference evidence="3 4" key="1">
    <citation type="journal article" date="2015" name="Stand. Genomic Sci.">
        <title>Complete genome of Pseudomonas chlororaphis strain UFB2, a soil bacterium with antibacterial activity against bacterial canker pathogen of tomato.</title>
        <authorList>
            <person name="Deng P."/>
            <person name="Wang X."/>
            <person name="Baird S.M."/>
            <person name="Lu S.E."/>
        </authorList>
    </citation>
    <scope>NUCLEOTIDE SEQUENCE [LARGE SCALE GENOMIC DNA]</scope>
    <source>
        <strain evidence="3 4">UFB2</strain>
    </source>
</reference>
<feature type="domain" description="Shedu protein SduA C-terminal" evidence="2">
    <location>
        <begin position="301"/>
        <end position="456"/>
    </location>
</feature>
<evidence type="ECO:0000313" key="4">
    <source>
        <dbReference type="Proteomes" id="UP000035212"/>
    </source>
</evidence>
<protein>
    <recommendedName>
        <fullName evidence="2">Shedu protein SduA C-terminal domain-containing protein</fullName>
    </recommendedName>
</protein>
<dbReference type="InterPro" id="IPR025359">
    <property type="entry name" value="SduA_C"/>
</dbReference>
<name>A0A0G3G6F4_9PSED</name>
<dbReference type="AlphaFoldDB" id="A0A0G3G6F4"/>
<reference evidence="4" key="2">
    <citation type="submission" date="2015-03" db="EMBL/GenBank/DDBJ databases">
        <authorList>
            <person name="Deng P."/>
            <person name="Lu S."/>
        </authorList>
    </citation>
    <scope>NUCLEOTIDE SEQUENCE [LARGE SCALE GENOMIC DNA]</scope>
    <source>
        <strain evidence="4">UFB2</strain>
    </source>
</reference>
<evidence type="ECO:0000313" key="3">
    <source>
        <dbReference type="EMBL" id="AKJ96825.1"/>
    </source>
</evidence>
<dbReference type="EMBL" id="CP011020">
    <property type="protein sequence ID" value="AKJ96825.1"/>
    <property type="molecule type" value="Genomic_DNA"/>
</dbReference>
<proteinExistence type="predicted"/>
<feature type="region of interest" description="Disordered" evidence="1">
    <location>
        <begin position="467"/>
        <end position="490"/>
    </location>
</feature>
<evidence type="ECO:0000259" key="2">
    <source>
        <dbReference type="Pfam" id="PF14082"/>
    </source>
</evidence>
<dbReference type="Proteomes" id="UP000035212">
    <property type="component" value="Chromosome"/>
</dbReference>
<sequence>MPSMRPSQITFQSRTDGGPFVEFLLFDNEGIPTDDVLVAEHGEVYFSDLTKDFETPETWHQILSVSPDEICIHPIHQRGGSANYGTPKHGPVHQILLARPKAHPYRIPTNRDELEGLLSSLPDGFAKDWQIGLGLLWEYRFIIESISDIGDIHTIVIHGEDGSDDAKIHGSSYYLGIDRYSELKRSLDRLSQRHQRETRSDKQLVCYTGLAHAADPIRNPERPKKLPANVLTDLIKLGRGRSQLSTADQKSAVNLVKDNADVIAKKTPMMLLDLKADIERVTLGELVERYKNLMSADAKKDRWQQFLVDNPFILDMAFSYPIKVVCERPYVGSKRFNGRGGNYSDFLVAAKSTGNVALIEIKHPKKDLLKTPAYRNNTYGPSIELSGSVAQIINQRASLQREILQLKEDLEEPVHTYAVPAIVVIGRTPSDKHQRRSFEQYRNALRDVSVVTFDELQRRLEDIHKALSPSAPANSNLGPNAGAEEDDIPF</sequence>
<accession>A0A0G3G6F4</accession>
<gene>
    <name evidence="3" type="ORF">VM99_01715</name>
</gene>
<evidence type="ECO:0000256" key="1">
    <source>
        <dbReference type="SAM" id="MobiDB-lite"/>
    </source>
</evidence>
<dbReference type="PATRIC" id="fig|587753.11.peg.353"/>